<gene>
    <name evidence="2" type="ORF">GA0074692_2645</name>
</gene>
<sequence>MSWVTNVMLSVSPEDCRNAEAFGGWLDRECPRREPGMTPGGCGQLTLITGSDTQWGGRKYPECDVYAGALNHADLDAVVEHFGSIQWRTPNAVQLFVMDQEQSFFRVWMIREGKPQQYAPASPDEEDDQFWPAEDA</sequence>
<dbReference type="OrthoDB" id="4552613at2"/>
<name>A0A1C6SHL7_9ACTN</name>
<reference evidence="3" key="1">
    <citation type="submission" date="2016-06" db="EMBL/GenBank/DDBJ databases">
        <authorList>
            <person name="Varghese N."/>
            <person name="Submissions Spin"/>
        </authorList>
    </citation>
    <scope>NUCLEOTIDE SEQUENCE [LARGE SCALE GENOMIC DNA]</scope>
    <source>
        <strain evidence="3">DSM 43817</strain>
    </source>
</reference>
<dbReference type="EMBL" id="FMHW01000002">
    <property type="protein sequence ID" value="SCL29000.1"/>
    <property type="molecule type" value="Genomic_DNA"/>
</dbReference>
<evidence type="ECO:0008006" key="4">
    <source>
        <dbReference type="Google" id="ProtNLM"/>
    </source>
</evidence>
<dbReference type="Proteomes" id="UP000198959">
    <property type="component" value="Unassembled WGS sequence"/>
</dbReference>
<organism evidence="2 3">
    <name type="scientific">Micromonospora pallida</name>
    <dbReference type="NCBI Taxonomy" id="145854"/>
    <lineage>
        <taxon>Bacteria</taxon>
        <taxon>Bacillati</taxon>
        <taxon>Actinomycetota</taxon>
        <taxon>Actinomycetes</taxon>
        <taxon>Micromonosporales</taxon>
        <taxon>Micromonosporaceae</taxon>
        <taxon>Micromonospora</taxon>
    </lineage>
</organism>
<evidence type="ECO:0000256" key="1">
    <source>
        <dbReference type="SAM" id="MobiDB-lite"/>
    </source>
</evidence>
<accession>A0A1C6SHL7</accession>
<dbReference type="RefSeq" id="WP_091644031.1">
    <property type="nucleotide sequence ID" value="NZ_FMHW01000002.1"/>
</dbReference>
<keyword evidence="3" id="KW-1185">Reference proteome</keyword>
<feature type="region of interest" description="Disordered" evidence="1">
    <location>
        <begin position="116"/>
        <end position="136"/>
    </location>
</feature>
<evidence type="ECO:0000313" key="2">
    <source>
        <dbReference type="EMBL" id="SCL29000.1"/>
    </source>
</evidence>
<protein>
    <recommendedName>
        <fullName evidence="4">Squamosa promoter-binding protein 15</fullName>
    </recommendedName>
</protein>
<evidence type="ECO:0000313" key="3">
    <source>
        <dbReference type="Proteomes" id="UP000198959"/>
    </source>
</evidence>
<feature type="compositionally biased region" description="Acidic residues" evidence="1">
    <location>
        <begin position="123"/>
        <end position="136"/>
    </location>
</feature>
<dbReference type="AlphaFoldDB" id="A0A1C6SHL7"/>
<dbReference type="STRING" id="145854.GA0074692_2645"/>
<proteinExistence type="predicted"/>